<gene>
    <name evidence="4" type="ORF">QE404_003177</name>
</gene>
<organism evidence="4 5">
    <name type="scientific">Chryseobacterium camelliae</name>
    <dbReference type="NCBI Taxonomy" id="1265445"/>
    <lineage>
        <taxon>Bacteria</taxon>
        <taxon>Pseudomonadati</taxon>
        <taxon>Bacteroidota</taxon>
        <taxon>Flavobacteriia</taxon>
        <taxon>Flavobacteriales</taxon>
        <taxon>Weeksellaceae</taxon>
        <taxon>Chryseobacterium group</taxon>
        <taxon>Chryseobacterium</taxon>
    </lineage>
</organism>
<evidence type="ECO:0000313" key="5">
    <source>
        <dbReference type="Proteomes" id="UP001225072"/>
    </source>
</evidence>
<keyword evidence="1" id="KW-0378">Hydrolase</keyword>
<comment type="caution">
    <text evidence="4">The sequence shown here is derived from an EMBL/GenBank/DDBJ whole genome shotgun (WGS) entry which is preliminary data.</text>
</comment>
<evidence type="ECO:0000256" key="1">
    <source>
        <dbReference type="ARBA" id="ARBA00022801"/>
    </source>
</evidence>
<dbReference type="SUPFAM" id="SSF53474">
    <property type="entry name" value="alpha/beta-Hydrolases"/>
    <property type="match status" value="1"/>
</dbReference>
<evidence type="ECO:0000313" key="4">
    <source>
        <dbReference type="EMBL" id="MDQ1098030.1"/>
    </source>
</evidence>
<dbReference type="PANTHER" id="PTHR48081">
    <property type="entry name" value="AB HYDROLASE SUPERFAMILY PROTEIN C4A8.06C"/>
    <property type="match status" value="1"/>
</dbReference>
<proteinExistence type="predicted"/>
<dbReference type="Pfam" id="PF20434">
    <property type="entry name" value="BD-FAE"/>
    <property type="match status" value="1"/>
</dbReference>
<dbReference type="InterPro" id="IPR050300">
    <property type="entry name" value="GDXG_lipolytic_enzyme"/>
</dbReference>
<feature type="signal peptide" evidence="2">
    <location>
        <begin position="1"/>
        <end position="20"/>
    </location>
</feature>
<accession>A0ABU0TNY3</accession>
<dbReference type="Gene3D" id="3.40.50.1820">
    <property type="entry name" value="alpha/beta hydrolase"/>
    <property type="match status" value="1"/>
</dbReference>
<name>A0ABU0TNY3_9FLAO</name>
<dbReference type="PANTHER" id="PTHR48081:SF6">
    <property type="entry name" value="PEPTIDASE S9 PROLYL OLIGOPEPTIDASE CATALYTIC DOMAIN-CONTAINING PROTEIN"/>
    <property type="match status" value="1"/>
</dbReference>
<feature type="domain" description="BD-FAE-like" evidence="3">
    <location>
        <begin position="74"/>
        <end position="258"/>
    </location>
</feature>
<dbReference type="EMBL" id="JAUTAL010000001">
    <property type="protein sequence ID" value="MDQ1098030.1"/>
    <property type="molecule type" value="Genomic_DNA"/>
</dbReference>
<sequence>MKKLLILLLTGCLTPSPAYAQKQSTNTEIELWPGVMPDAGGARGPEINNKGSITQVSKPRLIAHVPEHPNGIAMLVISGGGYAHIETGKESSPAAEWLKAEGVTAFELIYRLPQEGWKTRLVPFEDAQRAMRIIRSQAKLYHIDPHKIGVLGFSAGGHLAGITATLPDKVFYPPVDDVDATPSKPDFAALIYPVISMLPPNDNTHSHKSILGKEPSLEQETAFSVERQVKTGMGPVFLAQAADDPVASVENSLLMFAALKKETVLSEMHIFQAGGHGWGMGKPGSAVSSWPQLFKKWLECNGILNN</sequence>
<keyword evidence="5" id="KW-1185">Reference proteome</keyword>
<dbReference type="RefSeq" id="WP_307451990.1">
    <property type="nucleotide sequence ID" value="NZ_JAUTAL010000001.1"/>
</dbReference>
<dbReference type="InterPro" id="IPR049492">
    <property type="entry name" value="BD-FAE-like_dom"/>
</dbReference>
<evidence type="ECO:0000256" key="2">
    <source>
        <dbReference type="SAM" id="SignalP"/>
    </source>
</evidence>
<reference evidence="4 5" key="1">
    <citation type="submission" date="2023-07" db="EMBL/GenBank/DDBJ databases">
        <title>Functional and genomic diversity of the sorghum phyllosphere microbiome.</title>
        <authorList>
            <person name="Shade A."/>
        </authorList>
    </citation>
    <scope>NUCLEOTIDE SEQUENCE [LARGE SCALE GENOMIC DNA]</scope>
    <source>
        <strain evidence="4 5">SORGH_AS_1064</strain>
    </source>
</reference>
<dbReference type="Proteomes" id="UP001225072">
    <property type="component" value="Unassembled WGS sequence"/>
</dbReference>
<evidence type="ECO:0000259" key="3">
    <source>
        <dbReference type="Pfam" id="PF20434"/>
    </source>
</evidence>
<feature type="chain" id="PRO_5045134595" evidence="2">
    <location>
        <begin position="21"/>
        <end position="306"/>
    </location>
</feature>
<dbReference type="InterPro" id="IPR029058">
    <property type="entry name" value="AB_hydrolase_fold"/>
</dbReference>
<protein>
    <submittedName>
        <fullName evidence="4">Acetyl esterase/lipase</fullName>
    </submittedName>
</protein>
<keyword evidence="2" id="KW-0732">Signal</keyword>